<dbReference type="PANTHER" id="PTHR43080:SF2">
    <property type="entry name" value="CBS DOMAIN-CONTAINING PROTEIN"/>
    <property type="match status" value="1"/>
</dbReference>
<dbReference type="RefSeq" id="WP_245129871.1">
    <property type="nucleotide sequence ID" value="NZ_JALJEJ010000004.1"/>
</dbReference>
<organism evidence="5 6">
    <name type="scientific">Mucilaginibacter straminoryzae</name>
    <dbReference type="NCBI Taxonomy" id="2932774"/>
    <lineage>
        <taxon>Bacteria</taxon>
        <taxon>Pseudomonadati</taxon>
        <taxon>Bacteroidota</taxon>
        <taxon>Sphingobacteriia</taxon>
        <taxon>Sphingobacteriales</taxon>
        <taxon>Sphingobacteriaceae</taxon>
        <taxon>Mucilaginibacter</taxon>
    </lineage>
</organism>
<evidence type="ECO:0000256" key="2">
    <source>
        <dbReference type="PROSITE-ProRule" id="PRU00703"/>
    </source>
</evidence>
<dbReference type="AlphaFoldDB" id="A0A9X1X478"/>
<protein>
    <submittedName>
        <fullName evidence="5">DUF294 nucleotidyltransferase-like domain-containing protein</fullName>
    </submittedName>
</protein>
<dbReference type="SUPFAM" id="SSF51206">
    <property type="entry name" value="cAMP-binding domain-like"/>
    <property type="match status" value="1"/>
</dbReference>
<dbReference type="InterPro" id="IPR018821">
    <property type="entry name" value="DUF294_put_nucleoTrafse_sb-bd"/>
</dbReference>
<dbReference type="InterPro" id="IPR018490">
    <property type="entry name" value="cNMP-bd_dom_sf"/>
</dbReference>
<feature type="domain" description="CBS" evidence="4">
    <location>
        <begin position="170"/>
        <end position="226"/>
    </location>
</feature>
<dbReference type="Pfam" id="PF00027">
    <property type="entry name" value="cNMP_binding"/>
    <property type="match status" value="1"/>
</dbReference>
<dbReference type="Pfam" id="PF03445">
    <property type="entry name" value="DUF294"/>
    <property type="match status" value="1"/>
</dbReference>
<gene>
    <name evidence="5" type="ORF">MUY27_09965</name>
</gene>
<evidence type="ECO:0000256" key="1">
    <source>
        <dbReference type="ARBA" id="ARBA00023122"/>
    </source>
</evidence>
<dbReference type="InterPro" id="IPR005105">
    <property type="entry name" value="GlnD_Uridyltrans_N"/>
</dbReference>
<dbReference type="InterPro" id="IPR014710">
    <property type="entry name" value="RmlC-like_jellyroll"/>
</dbReference>
<dbReference type="CDD" id="cd05401">
    <property type="entry name" value="NT_GlnE_GlnD_like"/>
    <property type="match status" value="1"/>
</dbReference>
<dbReference type="PANTHER" id="PTHR43080">
    <property type="entry name" value="CBS DOMAIN-CONTAINING PROTEIN CBSX3, MITOCHONDRIAL"/>
    <property type="match status" value="1"/>
</dbReference>
<keyword evidence="1 2" id="KW-0129">CBS domain</keyword>
<dbReference type="CDD" id="cd00038">
    <property type="entry name" value="CAP_ED"/>
    <property type="match status" value="1"/>
</dbReference>
<proteinExistence type="predicted"/>
<dbReference type="Pfam" id="PF10335">
    <property type="entry name" value="DUF294_C"/>
    <property type="match status" value="1"/>
</dbReference>
<dbReference type="PROSITE" id="PS51371">
    <property type="entry name" value="CBS"/>
    <property type="match status" value="2"/>
</dbReference>
<evidence type="ECO:0000313" key="6">
    <source>
        <dbReference type="Proteomes" id="UP001139450"/>
    </source>
</evidence>
<comment type="caution">
    <text evidence="5">The sequence shown here is derived from an EMBL/GenBank/DDBJ whole genome shotgun (WGS) entry which is preliminary data.</text>
</comment>
<dbReference type="Proteomes" id="UP001139450">
    <property type="component" value="Unassembled WGS sequence"/>
</dbReference>
<dbReference type="PROSITE" id="PS50042">
    <property type="entry name" value="CNMP_BINDING_3"/>
    <property type="match status" value="1"/>
</dbReference>
<dbReference type="SUPFAM" id="SSF54631">
    <property type="entry name" value="CBS-domain pair"/>
    <property type="match status" value="1"/>
</dbReference>
<dbReference type="SMART" id="SM00116">
    <property type="entry name" value="CBS"/>
    <property type="match status" value="2"/>
</dbReference>
<reference evidence="5" key="1">
    <citation type="submission" date="2022-04" db="EMBL/GenBank/DDBJ databases">
        <title>Mucilaginibacter sp. RS28 isolated from freshwater.</title>
        <authorList>
            <person name="Ko S.-R."/>
        </authorList>
    </citation>
    <scope>NUCLEOTIDE SEQUENCE</scope>
    <source>
        <strain evidence="5">RS28</strain>
    </source>
</reference>
<dbReference type="Gene3D" id="3.10.580.10">
    <property type="entry name" value="CBS-domain"/>
    <property type="match status" value="1"/>
</dbReference>
<dbReference type="InterPro" id="IPR000644">
    <property type="entry name" value="CBS_dom"/>
</dbReference>
<name>A0A9X1X478_9SPHI</name>
<dbReference type="InterPro" id="IPR000595">
    <property type="entry name" value="cNMP-bd_dom"/>
</dbReference>
<dbReference type="EMBL" id="JALJEJ010000004">
    <property type="protein sequence ID" value="MCJ8210035.1"/>
    <property type="molecule type" value="Genomic_DNA"/>
</dbReference>
<dbReference type="InterPro" id="IPR051257">
    <property type="entry name" value="Diverse_CBS-Domain"/>
</dbReference>
<evidence type="ECO:0000259" key="3">
    <source>
        <dbReference type="PROSITE" id="PS50042"/>
    </source>
</evidence>
<evidence type="ECO:0000313" key="5">
    <source>
        <dbReference type="EMBL" id="MCJ8210035.1"/>
    </source>
</evidence>
<evidence type="ECO:0000259" key="4">
    <source>
        <dbReference type="PROSITE" id="PS51371"/>
    </source>
</evidence>
<keyword evidence="6" id="KW-1185">Reference proteome</keyword>
<dbReference type="Gene3D" id="2.60.120.10">
    <property type="entry name" value="Jelly Rolls"/>
    <property type="match status" value="1"/>
</dbReference>
<dbReference type="Pfam" id="PF00571">
    <property type="entry name" value="CBS"/>
    <property type="match status" value="2"/>
</dbReference>
<feature type="domain" description="Cyclic nucleotide-binding" evidence="3">
    <location>
        <begin position="13"/>
        <end position="135"/>
    </location>
</feature>
<dbReference type="InterPro" id="IPR046342">
    <property type="entry name" value="CBS_dom_sf"/>
</dbReference>
<sequence length="634" mass="73626">MNEYVVFLKQIAPFNLLPEEVLEEVSGHLEEVRYQKDTIIYQQETTKLRGVDIIVEGHYESFFYDSTQQKRLLEVHEPGFCYGGVSILLNQRQSLRTVMAVKGTVVYFLHRKYFRELCKSHESFFQYFSMEFGKRMQNEEFAHFFKRPAAFEDSFIAADEVYSKRIESVEYRPIVQCDGDTSIADAAKVMAANKVSCLFVTDKTGQITGYVTDITLRDKVIATMKSPLDPVMTVIDQPVVSVNAEAFVYEAVLMMFSTKTRYLLVERNGEYLGFLSRNKLLSEQAQSPLVFIQSVKSAISDDELRRKWEAVPQFVNQLLQRGVNAQIANQVITTVTDTITQKIIETAIEQFGAPPAKFVYMVLGSEGRKEQTFKTDQDNAIIYEDKANEHREEVRAYFLQLATQVSERLNAIGLSFCTGGFMASNPKWTHSLSHWKRNYQYWMDESVPETVINFSTFFDCRCIYGEVAIMDELKTFLNEQLQQPLEKLFFHMAKNALQYEPPLTFFRTIRTFKKGTREVFDIKKTMAPIVDLIRVYALRHRIFEVNTGERFRALKQQGVFSEAEYNELSQAYYFLMTMRLKKQAYQIMQDHTEPDNYIDISHLSTIERVTLKEVFSVIKNFQTKVRLSFTSSIL</sequence>
<feature type="domain" description="CBS" evidence="4">
    <location>
        <begin position="232"/>
        <end position="291"/>
    </location>
</feature>
<accession>A0A9X1X478</accession>
<dbReference type="GO" id="GO:0008773">
    <property type="term" value="F:[protein-PII] uridylyltransferase activity"/>
    <property type="evidence" value="ECO:0007669"/>
    <property type="project" value="InterPro"/>
</dbReference>